<evidence type="ECO:0000256" key="1">
    <source>
        <dbReference type="SAM" id="MobiDB-lite"/>
    </source>
</evidence>
<protein>
    <submittedName>
        <fullName evidence="2">Uncharacterized protein</fullName>
    </submittedName>
</protein>
<proteinExistence type="predicted"/>
<organism evidence="2 3">
    <name type="scientific">Candidatus Desulfosporosinus infrequens</name>
    <dbReference type="NCBI Taxonomy" id="2043169"/>
    <lineage>
        <taxon>Bacteria</taxon>
        <taxon>Bacillati</taxon>
        <taxon>Bacillota</taxon>
        <taxon>Clostridia</taxon>
        <taxon>Eubacteriales</taxon>
        <taxon>Desulfitobacteriaceae</taxon>
        <taxon>Desulfosporosinus</taxon>
    </lineage>
</organism>
<dbReference type="Proteomes" id="UP000238916">
    <property type="component" value="Unassembled WGS sequence"/>
</dbReference>
<reference evidence="3" key="1">
    <citation type="submission" date="2018-02" db="EMBL/GenBank/DDBJ databases">
        <authorList>
            <person name="Hausmann B."/>
        </authorList>
    </citation>
    <scope>NUCLEOTIDE SEQUENCE [LARGE SCALE GENOMIC DNA]</scope>
    <source>
        <strain evidence="3">Peat soil MAG SbF1</strain>
    </source>
</reference>
<evidence type="ECO:0000313" key="3">
    <source>
        <dbReference type="Proteomes" id="UP000238916"/>
    </source>
</evidence>
<sequence length="128" mass="15085">MYFIEKGEDLIGKTIAFIHCAQFAEAITIATTDGGLMVAKQDDDGDSSEIRIYKSHSVQQYLFEKDGQKWLVEELKKLGVIGGDDYDKLREARRLAREESDRKQKERHEKHEREEYLRLKEKYREEQS</sequence>
<gene>
    <name evidence="2" type="ORF">SBF1_50044</name>
</gene>
<dbReference type="EMBL" id="OMOF01000445">
    <property type="protein sequence ID" value="SPF51160.1"/>
    <property type="molecule type" value="Genomic_DNA"/>
</dbReference>
<feature type="region of interest" description="Disordered" evidence="1">
    <location>
        <begin position="94"/>
        <end position="113"/>
    </location>
</feature>
<dbReference type="OrthoDB" id="2907204at2"/>
<dbReference type="AlphaFoldDB" id="A0A2U3LH43"/>
<accession>A0A2U3LH43</accession>
<name>A0A2U3LH43_9FIRM</name>
<evidence type="ECO:0000313" key="2">
    <source>
        <dbReference type="EMBL" id="SPF51160.1"/>
    </source>
</evidence>